<protein>
    <submittedName>
        <fullName evidence="1">Uncharacterized protein</fullName>
    </submittedName>
</protein>
<organism evidence="1 2">
    <name type="scientific">Melastoma candidum</name>
    <dbReference type="NCBI Taxonomy" id="119954"/>
    <lineage>
        <taxon>Eukaryota</taxon>
        <taxon>Viridiplantae</taxon>
        <taxon>Streptophyta</taxon>
        <taxon>Embryophyta</taxon>
        <taxon>Tracheophyta</taxon>
        <taxon>Spermatophyta</taxon>
        <taxon>Magnoliopsida</taxon>
        <taxon>eudicotyledons</taxon>
        <taxon>Gunneridae</taxon>
        <taxon>Pentapetalae</taxon>
        <taxon>rosids</taxon>
        <taxon>malvids</taxon>
        <taxon>Myrtales</taxon>
        <taxon>Melastomataceae</taxon>
        <taxon>Melastomatoideae</taxon>
        <taxon>Melastomateae</taxon>
        <taxon>Melastoma</taxon>
    </lineage>
</organism>
<evidence type="ECO:0000313" key="1">
    <source>
        <dbReference type="EMBL" id="KAI4382475.1"/>
    </source>
</evidence>
<gene>
    <name evidence="1" type="ORF">MLD38_008435</name>
</gene>
<keyword evidence="2" id="KW-1185">Reference proteome</keyword>
<dbReference type="EMBL" id="CM042882">
    <property type="protein sequence ID" value="KAI4382475.1"/>
    <property type="molecule type" value="Genomic_DNA"/>
</dbReference>
<evidence type="ECO:0000313" key="2">
    <source>
        <dbReference type="Proteomes" id="UP001057402"/>
    </source>
</evidence>
<name>A0ACB9RUU9_9MYRT</name>
<comment type="caution">
    <text evidence="1">The sequence shown here is derived from an EMBL/GenBank/DDBJ whole genome shotgun (WGS) entry which is preliminary data.</text>
</comment>
<reference evidence="2" key="1">
    <citation type="journal article" date="2023" name="Front. Plant Sci.">
        <title>Chromosomal-level genome assembly of Melastoma candidum provides insights into trichome evolution.</title>
        <authorList>
            <person name="Zhong Y."/>
            <person name="Wu W."/>
            <person name="Sun C."/>
            <person name="Zou P."/>
            <person name="Liu Y."/>
            <person name="Dai S."/>
            <person name="Zhou R."/>
        </authorList>
    </citation>
    <scope>NUCLEOTIDE SEQUENCE [LARGE SCALE GENOMIC DNA]</scope>
</reference>
<sequence>MAMGADLMLLLGVRASPFVRRVQMVLDLKGIDYEYREDDLLNKSPLLLKLNPVHKKFPVLVHHGKPIPESQVIIEYIDEKWADKPILPLDPYDRAMARFWARYFDEKCILAVWKAVWVSPPGEEREKACEEAYETSS</sequence>
<dbReference type="Proteomes" id="UP001057402">
    <property type="component" value="Chromosome 3"/>
</dbReference>
<proteinExistence type="predicted"/>
<accession>A0ACB9RUU9</accession>